<evidence type="ECO:0000313" key="2">
    <source>
        <dbReference type="EMBL" id="SUQ38523.1"/>
    </source>
</evidence>
<dbReference type="RefSeq" id="WP_052495429.1">
    <property type="nucleotide sequence ID" value="NZ_BKAX01000020.1"/>
</dbReference>
<evidence type="ECO:0000313" key="4">
    <source>
        <dbReference type="Proteomes" id="UP000321057"/>
    </source>
</evidence>
<dbReference type="AlphaFoldDB" id="A0A380SBA5"/>
<protein>
    <submittedName>
        <fullName evidence="2">Accessory Sec system asp3</fullName>
    </submittedName>
    <submittedName>
        <fullName evidence="1">Accessory Sec system protein Asp3</fullName>
    </submittedName>
</protein>
<reference evidence="1 4" key="2">
    <citation type="submission" date="2019-07" db="EMBL/GenBank/DDBJ databases">
        <title>Whole genome shotgun sequence of Staphylococcus gallinarum NBRC 109767.</title>
        <authorList>
            <person name="Hosoyama A."/>
            <person name="Uohara A."/>
            <person name="Ohji S."/>
            <person name="Ichikawa N."/>
        </authorList>
    </citation>
    <scope>NUCLEOTIDE SEQUENCE [LARGE SCALE GENOMIC DNA]</scope>
    <source>
        <strain evidence="1 4">NBRC 109767</strain>
    </source>
</reference>
<accession>A0A380SBA5</accession>
<dbReference type="EMBL" id="UHDK01000003">
    <property type="protein sequence ID" value="SUQ38523.1"/>
    <property type="molecule type" value="Genomic_DNA"/>
</dbReference>
<dbReference type="Proteomes" id="UP000321057">
    <property type="component" value="Unassembled WGS sequence"/>
</dbReference>
<name>A0A380SBA5_STAGA</name>
<keyword evidence="4" id="KW-1185">Reference proteome</keyword>
<dbReference type="OrthoDB" id="2042927at2"/>
<reference evidence="2 3" key="1">
    <citation type="submission" date="2018-06" db="EMBL/GenBank/DDBJ databases">
        <authorList>
            <consortium name="Pathogen Informatics"/>
            <person name="Doyle S."/>
        </authorList>
    </citation>
    <scope>NUCLEOTIDE SEQUENCE [LARGE SCALE GENOMIC DNA]</scope>
    <source>
        <strain evidence="2 3">NCTC12195</strain>
    </source>
</reference>
<organism evidence="2 3">
    <name type="scientific">Staphylococcus gallinarum</name>
    <dbReference type="NCBI Taxonomy" id="1293"/>
    <lineage>
        <taxon>Bacteria</taxon>
        <taxon>Bacillati</taxon>
        <taxon>Bacillota</taxon>
        <taxon>Bacilli</taxon>
        <taxon>Bacillales</taxon>
        <taxon>Staphylococcaceae</taxon>
        <taxon>Staphylococcus</taxon>
    </lineage>
</organism>
<evidence type="ECO:0000313" key="1">
    <source>
        <dbReference type="EMBL" id="GEQ07090.1"/>
    </source>
</evidence>
<evidence type="ECO:0000313" key="3">
    <source>
        <dbReference type="Proteomes" id="UP000255277"/>
    </source>
</evidence>
<proteinExistence type="predicted"/>
<dbReference type="NCBIfam" id="TIGR03711">
    <property type="entry name" value="acc_sec_asp3"/>
    <property type="match status" value="1"/>
</dbReference>
<dbReference type="InterPro" id="IPR022259">
    <property type="entry name" value="Acessory_Sec_prot_Asp3"/>
</dbReference>
<dbReference type="GO" id="GO:0015031">
    <property type="term" value="P:protein transport"/>
    <property type="evidence" value="ECO:0007669"/>
    <property type="project" value="InterPro"/>
</dbReference>
<gene>
    <name evidence="2" type="primary">asp3_1</name>
    <name evidence="1" type="synonym">asp3</name>
    <name evidence="2" type="ORF">NCTC12195_04899</name>
    <name evidence="1" type="ORF">SGA02_29180</name>
</gene>
<sequence length="323" mass="37195">MKENNYFEVFWKQVNPSTFMYGSKLAFKDGVTVFENPLMPSGIIIQDWVMKTNYALDKELPTLPILKRGSDYTFQFNYEVEPQGALYFKIIFYSKDETVLSSQIIKDKEVHVNYPETAHTYKVQMINAAAQIIRFEKFTITEQRLIDSKQRNLTISGVTNVDTNEAVRNVVFVEPSQWLDYPLSQSAVSHLKNVITVEYWSEAVTDNWNEIKGYIERLGEDSEVHLISYGEKGNVFVSHLSNLLQVPSFITADKDKRFDQQISEIINEEITSATGPTEIYFDPKSETYDVADQAIFTVLNPSRYLKYLDVVRVNYGGANETEN</sequence>
<dbReference type="EMBL" id="BKAX01000020">
    <property type="protein sequence ID" value="GEQ07090.1"/>
    <property type="molecule type" value="Genomic_DNA"/>
</dbReference>
<dbReference type="Proteomes" id="UP000255277">
    <property type="component" value="Unassembled WGS sequence"/>
</dbReference>
<dbReference type="Pfam" id="PF15432">
    <property type="entry name" value="Sec-ASP3"/>
    <property type="match status" value="1"/>
</dbReference>